<keyword evidence="6 28" id="KW-0285">Flavoprotein</keyword>
<feature type="domain" description="Acyl-CoA oxidase/dehydrogenase middle" evidence="30">
    <location>
        <begin position="180"/>
        <end position="281"/>
    </location>
</feature>
<evidence type="ECO:0000256" key="5">
    <source>
        <dbReference type="ARBA" id="ARBA00022553"/>
    </source>
</evidence>
<reference evidence="34" key="1">
    <citation type="submission" date="2015-08" db="UniProtKB">
        <authorList>
            <consortium name="WormBaseParasite"/>
        </authorList>
    </citation>
    <scope>IDENTIFICATION</scope>
</reference>
<evidence type="ECO:0000256" key="22">
    <source>
        <dbReference type="ARBA" id="ARBA00047916"/>
    </source>
</evidence>
<dbReference type="InterPro" id="IPR006089">
    <property type="entry name" value="Acyl-CoA_DH_CS"/>
</dbReference>
<keyword evidence="14" id="KW-0443">Lipid metabolism</keyword>
<dbReference type="WBParaSite" id="SSTP_0000206000.1">
    <property type="protein sequence ID" value="SSTP_0000206000.1"/>
    <property type="gene ID" value="SSTP_0000206000"/>
</dbReference>
<keyword evidence="12" id="KW-0007">Acetylation</keyword>
<comment type="catalytic activity">
    <reaction evidence="27">
        <text>octadecanoyl-CoA + oxidized [electron-transfer flavoprotein] + H(+) = (2E)-octadecenoyl-CoA + reduced [electron-transfer flavoprotein]</text>
        <dbReference type="Rhea" id="RHEA:47240"/>
        <dbReference type="Rhea" id="RHEA-COMP:10685"/>
        <dbReference type="Rhea" id="RHEA-COMP:10686"/>
        <dbReference type="ChEBI" id="CHEBI:15378"/>
        <dbReference type="ChEBI" id="CHEBI:57394"/>
        <dbReference type="ChEBI" id="CHEBI:57692"/>
        <dbReference type="ChEBI" id="CHEBI:58307"/>
        <dbReference type="ChEBI" id="CHEBI:71412"/>
    </reaction>
    <physiologicalReaction direction="left-to-right" evidence="27">
        <dbReference type="Rhea" id="RHEA:47241"/>
    </physiologicalReaction>
</comment>
<feature type="domain" description="Acyl-CoA dehydrogenase/oxidase C-terminal" evidence="29">
    <location>
        <begin position="293"/>
        <end position="439"/>
    </location>
</feature>
<dbReference type="AlphaFoldDB" id="A0A0K0DXU5"/>
<evidence type="ECO:0000256" key="19">
    <source>
        <dbReference type="ARBA" id="ARBA00045422"/>
    </source>
</evidence>
<comment type="cofactor">
    <cofactor evidence="1 28">
        <name>FAD</name>
        <dbReference type="ChEBI" id="CHEBI:57692"/>
    </cofactor>
</comment>
<comment type="subunit">
    <text evidence="20">Homodimer. Homodimerizes after import into the mitochondrion.</text>
</comment>
<evidence type="ECO:0000259" key="31">
    <source>
        <dbReference type="Pfam" id="PF02771"/>
    </source>
</evidence>
<comment type="catalytic activity">
    <reaction evidence="21">
        <text>dodecanoyl-CoA + oxidized [electron-transfer flavoprotein] + H(+) = (2E)-dodecenoyl-CoA + reduced [electron-transfer flavoprotein]</text>
        <dbReference type="Rhea" id="RHEA:47296"/>
        <dbReference type="Rhea" id="RHEA-COMP:10685"/>
        <dbReference type="Rhea" id="RHEA-COMP:10686"/>
        <dbReference type="ChEBI" id="CHEBI:15378"/>
        <dbReference type="ChEBI" id="CHEBI:57330"/>
        <dbReference type="ChEBI" id="CHEBI:57375"/>
        <dbReference type="ChEBI" id="CHEBI:57692"/>
        <dbReference type="ChEBI" id="CHEBI:58307"/>
    </reaction>
    <physiologicalReaction direction="left-to-right" evidence="21">
        <dbReference type="Rhea" id="RHEA:47297"/>
    </physiologicalReaction>
</comment>
<evidence type="ECO:0000256" key="28">
    <source>
        <dbReference type="RuleBase" id="RU362125"/>
    </source>
</evidence>
<keyword evidence="13 28" id="KW-0560">Oxidoreductase</keyword>
<keyword evidence="8" id="KW-0702">S-nitrosylation</keyword>
<comment type="catalytic activity">
    <reaction evidence="25">
        <text>a very-long-chain 2,3-saturated fatty acyl-CoA + oxidized [electron-transfer flavoprotein] + H(+) = a very-long-chain (2E)-enoyl-CoA + reduced [electron-transfer flavoprotein]</text>
        <dbReference type="Rhea" id="RHEA:19181"/>
        <dbReference type="Rhea" id="RHEA-COMP:10685"/>
        <dbReference type="Rhea" id="RHEA-COMP:10686"/>
        <dbReference type="ChEBI" id="CHEBI:15378"/>
        <dbReference type="ChEBI" id="CHEBI:57692"/>
        <dbReference type="ChEBI" id="CHEBI:58307"/>
        <dbReference type="ChEBI" id="CHEBI:83724"/>
        <dbReference type="ChEBI" id="CHEBI:83728"/>
        <dbReference type="EC" id="1.3.8.9"/>
    </reaction>
    <physiologicalReaction direction="left-to-right" evidence="25">
        <dbReference type="Rhea" id="RHEA:19182"/>
    </physiologicalReaction>
</comment>
<evidence type="ECO:0000256" key="7">
    <source>
        <dbReference type="ARBA" id="ARBA00022792"/>
    </source>
</evidence>
<evidence type="ECO:0000256" key="13">
    <source>
        <dbReference type="ARBA" id="ARBA00023002"/>
    </source>
</evidence>
<comment type="catalytic activity">
    <reaction evidence="24">
        <text>tetradecanoyl-CoA + oxidized [electron-transfer flavoprotein] + H(+) = (2E)-tetradecenoyl-CoA + reduced [electron-transfer flavoprotein]</text>
        <dbReference type="Rhea" id="RHEA:47316"/>
        <dbReference type="Rhea" id="RHEA-COMP:10685"/>
        <dbReference type="Rhea" id="RHEA-COMP:10686"/>
        <dbReference type="ChEBI" id="CHEBI:15378"/>
        <dbReference type="ChEBI" id="CHEBI:57385"/>
        <dbReference type="ChEBI" id="CHEBI:57692"/>
        <dbReference type="ChEBI" id="CHEBI:58307"/>
        <dbReference type="ChEBI" id="CHEBI:61405"/>
    </reaction>
    <physiologicalReaction direction="left-to-right" evidence="24">
        <dbReference type="Rhea" id="RHEA:47317"/>
    </physiologicalReaction>
</comment>
<evidence type="ECO:0000256" key="27">
    <source>
        <dbReference type="ARBA" id="ARBA00049224"/>
    </source>
</evidence>
<evidence type="ECO:0000256" key="2">
    <source>
        <dbReference type="ARBA" id="ARBA00004637"/>
    </source>
</evidence>
<dbReference type="Pfam" id="PF21343">
    <property type="entry name" value="ACAD9-ACADV_C"/>
    <property type="match status" value="1"/>
</dbReference>
<evidence type="ECO:0000256" key="4">
    <source>
        <dbReference type="ARBA" id="ARBA00009347"/>
    </source>
</evidence>
<keyword evidence="5" id="KW-0597">Phosphoprotein</keyword>
<dbReference type="GO" id="GO:0017099">
    <property type="term" value="F:very-long-chain fatty acyl-CoA dehydrogenase activity"/>
    <property type="evidence" value="ECO:0007669"/>
    <property type="project" value="UniProtKB-EC"/>
</dbReference>
<evidence type="ECO:0000256" key="26">
    <source>
        <dbReference type="ARBA" id="ARBA00049140"/>
    </source>
</evidence>
<dbReference type="Proteomes" id="UP000035681">
    <property type="component" value="Unplaced"/>
</dbReference>
<feature type="domain" description="ACAD9/ACADV-like C-terminal" evidence="32">
    <location>
        <begin position="487"/>
        <end position="604"/>
    </location>
</feature>
<evidence type="ECO:0000256" key="18">
    <source>
        <dbReference type="ARBA" id="ARBA00040902"/>
    </source>
</evidence>
<dbReference type="FunFam" id="1.10.540.10:FF:000001">
    <property type="entry name" value="Very long-chain-specific acyl-CoA dehydrogenase, mitochondrial"/>
    <property type="match status" value="1"/>
</dbReference>
<dbReference type="EC" id="1.3.8.9" evidence="17"/>
<evidence type="ECO:0000256" key="15">
    <source>
        <dbReference type="ARBA" id="ARBA00023128"/>
    </source>
</evidence>
<keyword evidence="10" id="KW-0276">Fatty acid metabolism</keyword>
<feature type="domain" description="Acyl-CoA dehydrogenase/oxidase N-terminal" evidence="31">
    <location>
        <begin position="81"/>
        <end position="174"/>
    </location>
</feature>
<comment type="catalytic activity">
    <reaction evidence="23">
        <text>tetracosanoyl-CoA + oxidized [electron-transfer flavoprotein] + H(+) = (2E)-tetracosenoyl-CoA + reduced [electron-transfer flavoprotein]</text>
        <dbReference type="Rhea" id="RHEA:47232"/>
        <dbReference type="Rhea" id="RHEA-COMP:10685"/>
        <dbReference type="Rhea" id="RHEA-COMP:10686"/>
        <dbReference type="ChEBI" id="CHEBI:15378"/>
        <dbReference type="ChEBI" id="CHEBI:57692"/>
        <dbReference type="ChEBI" id="CHEBI:58307"/>
        <dbReference type="ChEBI" id="CHEBI:65052"/>
        <dbReference type="ChEBI" id="CHEBI:74693"/>
    </reaction>
    <physiologicalReaction direction="left-to-right" evidence="23">
        <dbReference type="Rhea" id="RHEA:47233"/>
    </physiologicalReaction>
</comment>
<dbReference type="PANTHER" id="PTHR43884:SF11">
    <property type="entry name" value="VERY LONG-CHAIN SPECIFIC ACYL-COA DEHYDROGENASE, MITOCHONDRIAL"/>
    <property type="match status" value="1"/>
</dbReference>
<evidence type="ECO:0000259" key="32">
    <source>
        <dbReference type="Pfam" id="PF21343"/>
    </source>
</evidence>
<dbReference type="PANTHER" id="PTHR43884">
    <property type="entry name" value="ACYL-COA DEHYDROGENASE"/>
    <property type="match status" value="1"/>
</dbReference>
<evidence type="ECO:0000256" key="11">
    <source>
        <dbReference type="ARBA" id="ARBA00022946"/>
    </source>
</evidence>
<dbReference type="Gene3D" id="2.40.110.10">
    <property type="entry name" value="Butyryl-CoA Dehydrogenase, subunit A, domain 2"/>
    <property type="match status" value="1"/>
</dbReference>
<evidence type="ECO:0000256" key="8">
    <source>
        <dbReference type="ARBA" id="ARBA00022799"/>
    </source>
</evidence>
<dbReference type="InterPro" id="IPR009100">
    <property type="entry name" value="AcylCoA_DH/oxidase_NM_dom_sf"/>
</dbReference>
<dbReference type="InterPro" id="IPR036250">
    <property type="entry name" value="AcylCo_DH-like_C"/>
</dbReference>
<evidence type="ECO:0000256" key="21">
    <source>
        <dbReference type="ARBA" id="ARBA00047893"/>
    </source>
</evidence>
<comment type="pathway">
    <text evidence="3">Lipid metabolism; mitochondrial fatty acid beta-oxidation.</text>
</comment>
<dbReference type="WBParaSite" id="TCONS_00009033.p1">
    <property type="protein sequence ID" value="TCONS_00009033.p1"/>
    <property type="gene ID" value="XLOC_006883"/>
</dbReference>
<proteinExistence type="inferred from homology"/>
<comment type="function">
    <text evidence="19">Very long-chain specific acyl-CoA dehydrogenase is one of the acyl-CoA dehydrogenases that catalyze the first step of mitochondrial fatty acid beta-oxidation, an aerobic process breaking down fatty acids into acetyl-CoA and allowing the production of energy from fats. The first step of fatty acid beta-oxidation consists in the removal of one hydrogen from C-2 and C-3 of the straight-chain fatty acyl-CoA thioester, resulting in the formation of trans-2-enoyl-CoA. Among the different mitochondrial acyl-CoA dehydrogenases, very long-chain specific acyl-CoA dehydrogenase acts specifically on acyl-CoAs with saturated 12 to 24 carbons long primary chains.</text>
</comment>
<dbReference type="FunFam" id="2.40.110.10:FF:000006">
    <property type="entry name" value="very long-chain specific acyl-CoA dehydrogenase, mitochondrial"/>
    <property type="match status" value="1"/>
</dbReference>
<dbReference type="SUPFAM" id="SSF47203">
    <property type="entry name" value="Acyl-CoA dehydrogenase C-terminal domain-like"/>
    <property type="match status" value="1"/>
</dbReference>
<comment type="catalytic activity">
    <reaction evidence="22">
        <text>oxidized [electron-transfer flavoprotein] + hexadecanoyl-CoA + H(+) = (2E)-hexadecenoyl-CoA + reduced [electron-transfer flavoprotein]</text>
        <dbReference type="Rhea" id="RHEA:43448"/>
        <dbReference type="Rhea" id="RHEA-COMP:10685"/>
        <dbReference type="Rhea" id="RHEA-COMP:10686"/>
        <dbReference type="ChEBI" id="CHEBI:15378"/>
        <dbReference type="ChEBI" id="CHEBI:57379"/>
        <dbReference type="ChEBI" id="CHEBI:57692"/>
        <dbReference type="ChEBI" id="CHEBI:58307"/>
        <dbReference type="ChEBI" id="CHEBI:61526"/>
    </reaction>
    <physiologicalReaction direction="left-to-right" evidence="22">
        <dbReference type="Rhea" id="RHEA:43449"/>
    </physiologicalReaction>
</comment>
<dbReference type="SUPFAM" id="SSF56645">
    <property type="entry name" value="Acyl-CoA dehydrogenase NM domain-like"/>
    <property type="match status" value="1"/>
</dbReference>
<protein>
    <recommendedName>
        <fullName evidence="18">Very long-chain specific acyl-CoA dehydrogenase, mitochondrial</fullName>
        <ecNumber evidence="17">1.3.8.9</ecNumber>
    </recommendedName>
</protein>
<sequence>MFSILSKTTHTKVITLRATLRTTSVNFNEKNKKVSETNSFVANLFRGKLNLETTFPYPLNLSADRKEMLSMVLGPTENFLKNVNNAEANDAKGEVPKEQLDEFAQLGAFGVLVPEEFGGAGMNNTQMGRLAELVGAYDLALGVIMGAHQSIGYKGILLFGTPEQKAKYLPDLATAKKFASFCLTEPNSGSDANSIRSRAVKSECGKYYTLNGSKIYITNGGIAEVFTIFAQTPIKQEDGTYKDKVSAFIVERSFGGLTNSIEPKKLGLKSNSTVELYFDNVKIPVENLLGKEGEGFKIAMNILNNGRFGIPAAMTGSMKYCIDKSIYWVTNRKQFGHKLQEYVNVHEKIAGMLVRHYASESMLYMLASNMDAGVTDFQLEAAIAKVYASDSAWQTCDDTIQLYGGMGYMVETGLERVLRDLRVFRIFEGANDIMKIFVALTGMNYAGKHYQQTVKEVKSGGIGTLFSEMKRMATNSTCGSFDNHVHPKLLTEAKKVNDCIGKFGSVVRKLLMQHKKEIIGRQYEQVRVAEAAMDIYASVCSLSRCTYSLNKNAPNVDHEVKIVQLLVKQSIKRALDNLQLAENPQSSELSLISELTKDVCSNGKLLQHHPTDL</sequence>
<dbReference type="Gene3D" id="1.20.140.10">
    <property type="entry name" value="Butyryl-CoA Dehydrogenase, subunit A, domain 3"/>
    <property type="match status" value="2"/>
</dbReference>
<evidence type="ECO:0000256" key="20">
    <source>
        <dbReference type="ARBA" id="ARBA00046812"/>
    </source>
</evidence>
<comment type="similarity">
    <text evidence="4 28">Belongs to the acyl-CoA dehydrogenase family.</text>
</comment>
<evidence type="ECO:0000256" key="10">
    <source>
        <dbReference type="ARBA" id="ARBA00022832"/>
    </source>
</evidence>
<evidence type="ECO:0000313" key="34">
    <source>
        <dbReference type="WBParaSite" id="SSTP_0000206000.1"/>
    </source>
</evidence>
<dbReference type="PROSITE" id="PS00073">
    <property type="entry name" value="ACYL_COA_DH_2"/>
    <property type="match status" value="1"/>
</dbReference>
<dbReference type="FunFam" id="1.20.140.10:FF:000008">
    <property type="entry name" value="acyl-CoA dehydrogenase family member 9, mitochondrial"/>
    <property type="match status" value="1"/>
</dbReference>
<evidence type="ECO:0000313" key="33">
    <source>
        <dbReference type="Proteomes" id="UP000035681"/>
    </source>
</evidence>
<dbReference type="InterPro" id="IPR013786">
    <property type="entry name" value="AcylCoA_DH/ox_N"/>
</dbReference>
<dbReference type="GO" id="GO:0006631">
    <property type="term" value="P:fatty acid metabolic process"/>
    <property type="evidence" value="ECO:0007669"/>
    <property type="project" value="UniProtKB-KW"/>
</dbReference>
<evidence type="ECO:0000256" key="9">
    <source>
        <dbReference type="ARBA" id="ARBA00022827"/>
    </source>
</evidence>
<keyword evidence="9 28" id="KW-0274">FAD</keyword>
<evidence type="ECO:0000256" key="16">
    <source>
        <dbReference type="ARBA" id="ARBA00023136"/>
    </source>
</evidence>
<evidence type="ECO:0000256" key="25">
    <source>
        <dbReference type="ARBA" id="ARBA00049050"/>
    </source>
</evidence>
<keyword evidence="15" id="KW-0496">Mitochondrion</keyword>
<dbReference type="Pfam" id="PF00441">
    <property type="entry name" value="Acyl-CoA_dh_1"/>
    <property type="match status" value="1"/>
</dbReference>
<organism evidence="34">
    <name type="scientific">Strongyloides stercoralis</name>
    <name type="common">Threadworm</name>
    <dbReference type="NCBI Taxonomy" id="6248"/>
    <lineage>
        <taxon>Eukaryota</taxon>
        <taxon>Metazoa</taxon>
        <taxon>Ecdysozoa</taxon>
        <taxon>Nematoda</taxon>
        <taxon>Chromadorea</taxon>
        <taxon>Rhabditida</taxon>
        <taxon>Tylenchina</taxon>
        <taxon>Panagrolaimomorpha</taxon>
        <taxon>Strongyloidoidea</taxon>
        <taxon>Strongyloididae</taxon>
        <taxon>Strongyloides</taxon>
    </lineage>
</organism>
<evidence type="ECO:0000256" key="17">
    <source>
        <dbReference type="ARBA" id="ARBA00039034"/>
    </source>
</evidence>
<dbReference type="InterPro" id="IPR046373">
    <property type="entry name" value="Acyl-CoA_Oxase/DH_mid-dom_sf"/>
</dbReference>
<dbReference type="InterPro" id="IPR006091">
    <property type="entry name" value="Acyl-CoA_Oxase/DH_mid-dom"/>
</dbReference>
<dbReference type="InterPro" id="IPR037069">
    <property type="entry name" value="AcylCoA_DH/ox_N_sf"/>
</dbReference>
<dbReference type="Pfam" id="PF02770">
    <property type="entry name" value="Acyl-CoA_dh_M"/>
    <property type="match status" value="1"/>
</dbReference>
<dbReference type="InterPro" id="IPR009075">
    <property type="entry name" value="AcylCo_DH/oxidase_C"/>
</dbReference>
<evidence type="ECO:0000256" key="12">
    <source>
        <dbReference type="ARBA" id="ARBA00022990"/>
    </source>
</evidence>
<evidence type="ECO:0000256" key="1">
    <source>
        <dbReference type="ARBA" id="ARBA00001974"/>
    </source>
</evidence>
<dbReference type="STRING" id="6248.A0A0K0DXU5"/>
<evidence type="ECO:0000256" key="6">
    <source>
        <dbReference type="ARBA" id="ARBA00022630"/>
    </source>
</evidence>
<evidence type="ECO:0000256" key="14">
    <source>
        <dbReference type="ARBA" id="ARBA00023098"/>
    </source>
</evidence>
<dbReference type="Pfam" id="PF02771">
    <property type="entry name" value="Acyl-CoA_dh_N"/>
    <property type="match status" value="1"/>
</dbReference>
<dbReference type="PROSITE" id="PS00072">
    <property type="entry name" value="ACYL_COA_DH_1"/>
    <property type="match status" value="1"/>
</dbReference>
<keyword evidence="16" id="KW-0472">Membrane</keyword>
<accession>A0A0K0DXU5</accession>
<keyword evidence="7" id="KW-0999">Mitochondrion inner membrane</keyword>
<evidence type="ECO:0000256" key="24">
    <source>
        <dbReference type="ARBA" id="ARBA00049038"/>
    </source>
</evidence>
<dbReference type="Gene3D" id="1.10.540.10">
    <property type="entry name" value="Acyl-CoA dehydrogenase/oxidase, N-terminal domain"/>
    <property type="match status" value="1"/>
</dbReference>
<comment type="catalytic activity">
    <reaction evidence="26">
        <text>eicosanoyl-CoA + oxidized [electron-transfer flavoprotein] + H(+) = (2E)-eicosenoyl-CoA + reduced [electron-transfer flavoprotein]</text>
        <dbReference type="Rhea" id="RHEA:47236"/>
        <dbReference type="Rhea" id="RHEA-COMP:10685"/>
        <dbReference type="Rhea" id="RHEA-COMP:10686"/>
        <dbReference type="ChEBI" id="CHEBI:15378"/>
        <dbReference type="ChEBI" id="CHEBI:57380"/>
        <dbReference type="ChEBI" id="CHEBI:57692"/>
        <dbReference type="ChEBI" id="CHEBI:58307"/>
        <dbReference type="ChEBI" id="CHEBI:74691"/>
    </reaction>
    <physiologicalReaction direction="left-to-right" evidence="26">
        <dbReference type="Rhea" id="RHEA:47237"/>
    </physiologicalReaction>
</comment>
<name>A0A0K0DXU5_STRER</name>
<keyword evidence="33" id="KW-1185">Reference proteome</keyword>
<evidence type="ECO:0000256" key="23">
    <source>
        <dbReference type="ARBA" id="ARBA00048086"/>
    </source>
</evidence>
<keyword evidence="11" id="KW-0809">Transit peptide</keyword>
<dbReference type="GO" id="GO:0000062">
    <property type="term" value="F:fatty-acyl-CoA binding"/>
    <property type="evidence" value="ECO:0007669"/>
    <property type="project" value="TreeGrafter"/>
</dbReference>
<dbReference type="GO" id="GO:0005743">
    <property type="term" value="C:mitochondrial inner membrane"/>
    <property type="evidence" value="ECO:0007669"/>
    <property type="project" value="UniProtKB-SubCell"/>
</dbReference>
<dbReference type="GO" id="GO:0050660">
    <property type="term" value="F:flavin adenine dinucleotide binding"/>
    <property type="evidence" value="ECO:0007669"/>
    <property type="project" value="InterPro"/>
</dbReference>
<evidence type="ECO:0000259" key="30">
    <source>
        <dbReference type="Pfam" id="PF02770"/>
    </source>
</evidence>
<evidence type="ECO:0000256" key="3">
    <source>
        <dbReference type="ARBA" id="ARBA00005198"/>
    </source>
</evidence>
<comment type="subcellular location">
    <subcellularLocation>
        <location evidence="2">Mitochondrion inner membrane</location>
        <topology evidence="2">Peripheral membrane protein</topology>
    </subcellularLocation>
</comment>
<evidence type="ECO:0000259" key="29">
    <source>
        <dbReference type="Pfam" id="PF00441"/>
    </source>
</evidence>
<dbReference type="InterPro" id="IPR049448">
    <property type="entry name" value="ACAD9/ACADV-like_C"/>
</dbReference>